<dbReference type="InterPro" id="IPR025110">
    <property type="entry name" value="AMP-bd_C"/>
</dbReference>
<dbReference type="PROSITE" id="PS00012">
    <property type="entry name" value="PHOSPHOPANTETHEINE"/>
    <property type="match status" value="1"/>
</dbReference>
<dbReference type="InterPro" id="IPR010071">
    <property type="entry name" value="AA_adenyl_dom"/>
</dbReference>
<dbReference type="PANTHER" id="PTHR44845">
    <property type="entry name" value="CARRIER DOMAIN-CONTAINING PROTEIN"/>
    <property type="match status" value="1"/>
</dbReference>
<dbReference type="FunFam" id="3.40.50.12780:FF:000012">
    <property type="entry name" value="Non-ribosomal peptide synthetase"/>
    <property type="match status" value="1"/>
</dbReference>
<dbReference type="SUPFAM" id="SSF51735">
    <property type="entry name" value="NAD(P)-binding Rossmann-fold domains"/>
    <property type="match status" value="1"/>
</dbReference>
<keyword evidence="2" id="KW-0596">Phosphopantetheine</keyword>
<dbReference type="InterPro" id="IPR013120">
    <property type="entry name" value="FAR_NAD-bd"/>
</dbReference>
<keyword evidence="7" id="KW-1185">Reference proteome</keyword>
<dbReference type="InterPro" id="IPR000873">
    <property type="entry name" value="AMP-dep_synth/lig_dom"/>
</dbReference>
<evidence type="ECO:0000259" key="5">
    <source>
        <dbReference type="PROSITE" id="PS50075"/>
    </source>
</evidence>
<dbReference type="PANTHER" id="PTHR44845:SF7">
    <property type="entry name" value="PLIPASTATIN SYNTHASE SUBUNIT D"/>
    <property type="match status" value="1"/>
</dbReference>
<dbReference type="NCBIfam" id="TIGR01733">
    <property type="entry name" value="AA-adenyl-dom"/>
    <property type="match status" value="1"/>
</dbReference>
<accession>A0A7W5AXV7</accession>
<dbReference type="InterPro" id="IPR045851">
    <property type="entry name" value="AMP-bd_C_sf"/>
</dbReference>
<dbReference type="SUPFAM" id="SSF56801">
    <property type="entry name" value="Acetyl-CoA synthetase-like"/>
    <property type="match status" value="1"/>
</dbReference>
<evidence type="ECO:0000313" key="7">
    <source>
        <dbReference type="Proteomes" id="UP000570361"/>
    </source>
</evidence>
<dbReference type="Gene3D" id="3.40.50.720">
    <property type="entry name" value="NAD(P)-binding Rossmann-like Domain"/>
    <property type="match status" value="1"/>
</dbReference>
<dbReference type="RefSeq" id="WP_246427632.1">
    <property type="nucleotide sequence ID" value="NZ_JACHXK010000005.1"/>
</dbReference>
<dbReference type="InterPro" id="IPR020459">
    <property type="entry name" value="AMP-binding"/>
</dbReference>
<dbReference type="GO" id="GO:0017000">
    <property type="term" value="P:antibiotic biosynthetic process"/>
    <property type="evidence" value="ECO:0007669"/>
    <property type="project" value="UniProtKB-KW"/>
</dbReference>
<dbReference type="Gene3D" id="1.10.1200.10">
    <property type="entry name" value="ACP-like"/>
    <property type="match status" value="1"/>
</dbReference>
<dbReference type="EMBL" id="JACHXK010000005">
    <property type="protein sequence ID" value="MBB3110778.1"/>
    <property type="molecule type" value="Genomic_DNA"/>
</dbReference>
<proteinExistence type="inferred from homology"/>
<gene>
    <name evidence="6" type="ORF">FHS18_002845</name>
</gene>
<name>A0A7W5AXV7_9BACL</name>
<dbReference type="InterPro" id="IPR009081">
    <property type="entry name" value="PP-bd_ACP"/>
</dbReference>
<dbReference type="PRINTS" id="PR00154">
    <property type="entry name" value="AMPBINDING"/>
</dbReference>
<dbReference type="Gene3D" id="3.40.50.980">
    <property type="match status" value="2"/>
</dbReference>
<evidence type="ECO:0000256" key="1">
    <source>
        <dbReference type="ARBA" id="ARBA00006432"/>
    </source>
</evidence>
<dbReference type="Pfam" id="PF00550">
    <property type="entry name" value="PP-binding"/>
    <property type="match status" value="1"/>
</dbReference>
<dbReference type="NCBIfam" id="TIGR01746">
    <property type="entry name" value="Thioester-redct"/>
    <property type="match status" value="1"/>
</dbReference>
<dbReference type="Pfam" id="PF07993">
    <property type="entry name" value="NAD_binding_4"/>
    <property type="match status" value="1"/>
</dbReference>
<evidence type="ECO:0000313" key="6">
    <source>
        <dbReference type="EMBL" id="MBB3110778.1"/>
    </source>
</evidence>
<dbReference type="PROSITE" id="PS50075">
    <property type="entry name" value="CARRIER"/>
    <property type="match status" value="1"/>
</dbReference>
<sequence>MMSLPQSRIYHSAVKDAPVLNIPCDYSLQRRSDLPAATLVIAPDSDLARLAQQRYQGQRLLQIAAASIYAALLYRLSGGEADWRIGLVQGGTMTAMHWNWEKEALSFASLLQDASAIPIDTARELPGSFETLFVVGQSAAPAAGQLLNAHLTIEKGGWSLQFIYDASLIKPETIERYASGYRKLLAAMLADESARIGAVDILTEEEHALYRRMNDTAAPYAAAPVIHHVFEQIAAAYPDRTSIFDETATYTYRTLNEQANRIARLLLDRGLRKGDFVTIFMERSLGTVVSLLGVLKAGGVYVPVDPEHPEERIRYIMEDTSSPFMLTNRRYEARAATLASSIGSVRAVMPIDDGSLDIYSGGNVQADVKPGDLAYVIYTSGSTGKPKGVLIAHEGVVNLGAYIKREFAVTEHDVMTQFATYSFDASVWETFGALLSGASLYLLNAEERISVEAFADAVERTRTSVVIVLPTVFFNEVAAHLSDDGYRKLASITKIMTAGEALYGEQVRILQRRLGEQVAIYNLYGPTECTVCATVYQVEQGVADHVTHVPIGTPISNYKVYIVGPEQSLCPVGVPGELYISTVAIAQGYLNQADRTAAAFVDNPFEPGTKAYRSGDIVKLRADGTIEYVGRRDSQVKIRGHRIEIGAIEDTLAKHPLMHIPAVIARKDDNGQTYLVCFYTTKDGQAAAASELASFIHAALPPYYVPKRFCHLEAMPLSTNGKVERKLLAGYAIPEDEQEASESDEPLTPVQEQIAAAWKEVLGLKQISAAANFFDSGGDSLDIIHVLVQLKPRFPHLTIGDLFTYETVEALAAYAEQSAAAENSDRVVTGGVTAFEPLAEFPVKQNSSPRARKAPAEPEHILLTGATGYLGSHLLYQILTHSRAMVYALVRGAVHKAACDRLEEVMSLYFGPSIVELMKYRVQVIEADLEQPMLGLSHQEFTRLPAVIDTIVHAAADVRHFGDAKTFERTNVISTNELLALAQAGHGIHFHHVSTVSVPESLAHTGQWNAVVRDNQLADTLQVENVYSSSKLEAEKLVLKANAQGLATTIYRPGNLTCHSESGRFQRNIESNAFYQLIKAMLLLGKAPKADWYVDFTPINYASEAMANLMLRPDTEGELFHIVNPQQILYTDLVEMVRLLGYEVELMDKEAYTAWLLDPTMDKDQEGTRIAMSQLGGDGAQDSPYVYNCDNTTAFLRGTGISCAPADELFIRRMIDHAVAIGYFPPVLEKQV</sequence>
<dbReference type="FunFam" id="3.40.50.980:FF:000001">
    <property type="entry name" value="Non-ribosomal peptide synthetase"/>
    <property type="match status" value="1"/>
</dbReference>
<dbReference type="Pfam" id="PF13193">
    <property type="entry name" value="AMP-binding_C"/>
    <property type="match status" value="1"/>
</dbReference>
<dbReference type="Gene3D" id="3.30.300.30">
    <property type="match status" value="1"/>
</dbReference>
<dbReference type="SUPFAM" id="SSF52777">
    <property type="entry name" value="CoA-dependent acyltransferases"/>
    <property type="match status" value="1"/>
</dbReference>
<keyword evidence="4" id="KW-0045">Antibiotic biosynthesis</keyword>
<dbReference type="InterPro" id="IPR036291">
    <property type="entry name" value="NAD(P)-bd_dom_sf"/>
</dbReference>
<reference evidence="6 7" key="1">
    <citation type="submission" date="2020-08" db="EMBL/GenBank/DDBJ databases">
        <title>Genomic Encyclopedia of Type Strains, Phase III (KMG-III): the genomes of soil and plant-associated and newly described type strains.</title>
        <authorList>
            <person name="Whitman W."/>
        </authorList>
    </citation>
    <scope>NUCLEOTIDE SEQUENCE [LARGE SCALE GENOMIC DNA]</scope>
    <source>
        <strain evidence="6 7">CECT 5862</strain>
    </source>
</reference>
<dbReference type="Pfam" id="PF00501">
    <property type="entry name" value="AMP-binding"/>
    <property type="match status" value="1"/>
</dbReference>
<evidence type="ECO:0000256" key="4">
    <source>
        <dbReference type="ARBA" id="ARBA00023194"/>
    </source>
</evidence>
<protein>
    <submittedName>
        <fullName evidence="6">Amino acid adenylation domain-containing protein/thioester reductase-like protein</fullName>
    </submittedName>
</protein>
<comment type="similarity">
    <text evidence="1">Belongs to the ATP-dependent AMP-binding enzyme family.</text>
</comment>
<dbReference type="InterPro" id="IPR020845">
    <property type="entry name" value="AMP-binding_CS"/>
</dbReference>
<dbReference type="PIRSF" id="PIRSF001617">
    <property type="entry name" value="Alpha-AR"/>
    <property type="match status" value="1"/>
</dbReference>
<feature type="domain" description="Carrier" evidence="5">
    <location>
        <begin position="745"/>
        <end position="819"/>
    </location>
</feature>
<comment type="caution">
    <text evidence="6">The sequence shown here is derived from an EMBL/GenBank/DDBJ whole genome shotgun (WGS) entry which is preliminary data.</text>
</comment>
<organism evidence="6 7">
    <name type="scientific">Paenibacillus phyllosphaerae</name>
    <dbReference type="NCBI Taxonomy" id="274593"/>
    <lineage>
        <taxon>Bacteria</taxon>
        <taxon>Bacillati</taxon>
        <taxon>Bacillota</taxon>
        <taxon>Bacilli</taxon>
        <taxon>Bacillales</taxon>
        <taxon>Paenibacillaceae</taxon>
        <taxon>Paenibacillus</taxon>
    </lineage>
</organism>
<dbReference type="Gene3D" id="2.30.38.10">
    <property type="entry name" value="Luciferase, Domain 3"/>
    <property type="match status" value="1"/>
</dbReference>
<evidence type="ECO:0000256" key="2">
    <source>
        <dbReference type="ARBA" id="ARBA00022450"/>
    </source>
</evidence>
<dbReference type="Proteomes" id="UP000570361">
    <property type="component" value="Unassembled WGS sequence"/>
</dbReference>
<dbReference type="InterPro" id="IPR036736">
    <property type="entry name" value="ACP-like_sf"/>
</dbReference>
<dbReference type="CDD" id="cd05930">
    <property type="entry name" value="A_NRPS"/>
    <property type="match status" value="1"/>
</dbReference>
<dbReference type="SUPFAM" id="SSF47336">
    <property type="entry name" value="ACP-like"/>
    <property type="match status" value="1"/>
</dbReference>
<evidence type="ECO:0000256" key="3">
    <source>
        <dbReference type="ARBA" id="ARBA00022553"/>
    </source>
</evidence>
<dbReference type="InterPro" id="IPR010080">
    <property type="entry name" value="Thioester_reductase-like_dom"/>
</dbReference>
<dbReference type="AlphaFoldDB" id="A0A7W5AXV7"/>
<dbReference type="PROSITE" id="PS00455">
    <property type="entry name" value="AMP_BINDING"/>
    <property type="match status" value="1"/>
</dbReference>
<keyword evidence="3" id="KW-0597">Phosphoprotein</keyword>
<dbReference type="InterPro" id="IPR006162">
    <property type="entry name" value="Ppantetheine_attach_site"/>
</dbReference>
<dbReference type="Gene3D" id="3.30.559.30">
    <property type="entry name" value="Nonribosomal peptide synthetase, condensation domain"/>
    <property type="match status" value="1"/>
</dbReference>